<gene>
    <name evidence="11" type="ORF">MAGMO_0462</name>
</gene>
<dbReference type="InterPro" id="IPR055206">
    <property type="entry name" value="DEXQc_SUV3"/>
</dbReference>
<feature type="domain" description="Helicase ATP-binding" evidence="9">
    <location>
        <begin position="258"/>
        <end position="417"/>
    </location>
</feature>
<keyword evidence="3" id="KW-0378">Hydrolase</keyword>
<feature type="domain" description="Helicase C-terminal" evidence="10">
    <location>
        <begin position="413"/>
        <end position="570"/>
    </location>
</feature>
<dbReference type="InterPro" id="IPR014001">
    <property type="entry name" value="Helicase_ATP-bd"/>
</dbReference>
<dbReference type="SMART" id="SM01031">
    <property type="entry name" value="BHD_2"/>
    <property type="match status" value="1"/>
</dbReference>
<dbReference type="InterPro" id="IPR027417">
    <property type="entry name" value="P-loop_NTPase"/>
</dbReference>
<dbReference type="InterPro" id="IPR044774">
    <property type="entry name" value="Suv3_DEXQc"/>
</dbReference>
<evidence type="ECO:0000256" key="4">
    <source>
        <dbReference type="ARBA" id="ARBA00022806"/>
    </source>
</evidence>
<evidence type="ECO:0000256" key="7">
    <source>
        <dbReference type="ARBA" id="ARBA00047984"/>
    </source>
</evidence>
<dbReference type="SMART" id="SM00487">
    <property type="entry name" value="DEXDc"/>
    <property type="match status" value="1"/>
</dbReference>
<evidence type="ECO:0000256" key="3">
    <source>
        <dbReference type="ARBA" id="ARBA00022801"/>
    </source>
</evidence>
<dbReference type="GO" id="GO:0003724">
    <property type="term" value="F:RNA helicase activity"/>
    <property type="evidence" value="ECO:0007669"/>
    <property type="project" value="UniProtKB-EC"/>
</dbReference>
<evidence type="ECO:0000256" key="1">
    <source>
        <dbReference type="ARBA" id="ARBA00012552"/>
    </source>
</evidence>
<dbReference type="Pfam" id="PF00271">
    <property type="entry name" value="Helicase_C"/>
    <property type="match status" value="1"/>
</dbReference>
<dbReference type="InterPro" id="IPR022192">
    <property type="entry name" value="SUV3_C"/>
</dbReference>
<keyword evidence="5" id="KW-0067">ATP-binding</keyword>
<feature type="compositionally biased region" description="Gly residues" evidence="8">
    <location>
        <begin position="761"/>
        <end position="773"/>
    </location>
</feature>
<dbReference type="SUPFAM" id="SSF52540">
    <property type="entry name" value="P-loop containing nucleoside triphosphate hydrolases"/>
    <property type="match status" value="1"/>
</dbReference>
<dbReference type="Gene3D" id="3.40.50.300">
    <property type="entry name" value="P-loop containing nucleotide triphosphate hydrolases"/>
    <property type="match status" value="2"/>
</dbReference>
<dbReference type="GO" id="GO:0016787">
    <property type="term" value="F:hydrolase activity"/>
    <property type="evidence" value="ECO:0007669"/>
    <property type="project" value="UniProtKB-KW"/>
</dbReference>
<evidence type="ECO:0000259" key="9">
    <source>
        <dbReference type="PROSITE" id="PS51192"/>
    </source>
</evidence>
<proteinExistence type="predicted"/>
<name>A0A1S7LCU8_MAGMO</name>
<dbReference type="PROSITE" id="PS51194">
    <property type="entry name" value="HELICASE_CTER"/>
    <property type="match status" value="1"/>
</dbReference>
<dbReference type="InterPro" id="IPR001650">
    <property type="entry name" value="Helicase_C-like"/>
</dbReference>
<dbReference type="PANTHER" id="PTHR12131">
    <property type="entry name" value="ATP-DEPENDENT RNA AND DNA HELICASE"/>
    <property type="match status" value="1"/>
</dbReference>
<organism evidence="11">
    <name type="scientific">Magnetococcus massalia (strain MO-1)</name>
    <dbReference type="NCBI Taxonomy" id="451514"/>
    <lineage>
        <taxon>Bacteria</taxon>
        <taxon>Pseudomonadati</taxon>
        <taxon>Pseudomonadota</taxon>
        <taxon>Magnetococcia</taxon>
        <taxon>Magnetococcales</taxon>
        <taxon>Magnetococcaceae</taxon>
        <taxon>Magnetococcus</taxon>
    </lineage>
</organism>
<dbReference type="Gene3D" id="1.20.58.1080">
    <property type="match status" value="1"/>
</dbReference>
<accession>A0A1S7LCU8</accession>
<dbReference type="GO" id="GO:0005524">
    <property type="term" value="F:ATP binding"/>
    <property type="evidence" value="ECO:0007669"/>
    <property type="project" value="UniProtKB-KW"/>
</dbReference>
<dbReference type="EC" id="3.6.4.13" evidence="1"/>
<dbReference type="CDD" id="cd18805">
    <property type="entry name" value="SF2_C_suv3"/>
    <property type="match status" value="1"/>
</dbReference>
<dbReference type="Pfam" id="PF12513">
    <property type="entry name" value="SUV3_C"/>
    <property type="match status" value="1"/>
</dbReference>
<reference evidence="11" key="1">
    <citation type="submission" date="2015-04" db="EMBL/GenBank/DDBJ databases">
        <authorList>
            <person name="Syromyatnikov M.Y."/>
            <person name="Popov V.N."/>
        </authorList>
    </citation>
    <scope>NUCLEOTIDE SEQUENCE</scope>
    <source>
        <strain evidence="11">MO-1</strain>
    </source>
</reference>
<dbReference type="InterPro" id="IPR018327">
    <property type="entry name" value="BHD_2"/>
</dbReference>
<evidence type="ECO:0000256" key="2">
    <source>
        <dbReference type="ARBA" id="ARBA00022741"/>
    </source>
</evidence>
<evidence type="ECO:0000259" key="10">
    <source>
        <dbReference type="PROSITE" id="PS51194"/>
    </source>
</evidence>
<sequence length="788" mass="89896">MSDPENSPETVDDLVCEAELEHHQWIPPDYPPADERDGVPYWHPEDIKQLHTRKAWKRLGRRVIRDSEPIRMSEGDHPIALFAESQTLTEEAYQEQFRDENAARCSQWNGRWAELLEELQSWLTRLPAERPEELEFDLLELLRRRNELVDQHGSLELSARKQELELHAPERTPWIEALTHYRAHRQETALADLEERHEDIATPILEDLLQREGKSGDPFHLQAYWEFYGKFHKRYESALYEKEISQATRIKEFHNLFPARERERHFTLYLGPTNSGKTYRALQRLKEAERGVYLAPLRLLALEVADTLNEWGVPCSMVTGEERMLVEGAEHISSTIEMLSTHRLYDVAVIDEAQMLGDADRGWAWTQAILGVRAKEVCIIAAPQARPAIEKLLQLTGDPWDVVETDRLTPLKTLSRPIEKLEELEPGTALIAFSRTAVLRLKAEVEHATGQKCAALYGALPPEVRRMQATLFNSGEAPYLVATDAIGMGLNLPIRTVLFSQDRKMINRTEHMLTPMEVRQIAGRAGRFGKNEVGFVGTYRIGTGHVRQALKAEPFTTRRAHLAPNLDHLQAIASLHEDRKVRLARLFTLFIKAVKPDPEIYKLADLEDQTTLARLADRYHNLDLATRFMLSAAPVPLRATAVVSSFERMVIAVAKETPLPLEEALPLPPHRHDPNRLIKLEDAVKVVNLYCWLHFREEALFPDLLAAETLRGHLNQEINTLLAKQRRPKEKGQCTKCHAPLPEHWRGKLCRRCEPPRKGGGRGGKGGGRGGYKSGNKGSRSSKQSRHQ</sequence>
<evidence type="ECO:0000256" key="8">
    <source>
        <dbReference type="SAM" id="MobiDB-lite"/>
    </source>
</evidence>
<dbReference type="GO" id="GO:0003677">
    <property type="term" value="F:DNA binding"/>
    <property type="evidence" value="ECO:0007669"/>
    <property type="project" value="InterPro"/>
</dbReference>
<dbReference type="SMART" id="SM00490">
    <property type="entry name" value="HELICc"/>
    <property type="match status" value="1"/>
</dbReference>
<dbReference type="PANTHER" id="PTHR12131:SF1">
    <property type="entry name" value="ATP-DEPENDENT RNA HELICASE SUPV3L1, MITOCHONDRIAL-RELATED"/>
    <property type="match status" value="1"/>
</dbReference>
<protein>
    <recommendedName>
        <fullName evidence="1">RNA helicase</fullName>
        <ecNumber evidence="1">3.6.4.13</ecNumber>
    </recommendedName>
</protein>
<dbReference type="PROSITE" id="PS51192">
    <property type="entry name" value="HELICASE_ATP_BIND_1"/>
    <property type="match status" value="1"/>
</dbReference>
<dbReference type="AlphaFoldDB" id="A0A1S7LCU8"/>
<evidence type="ECO:0000313" key="11">
    <source>
        <dbReference type="EMBL" id="CRH04672.1"/>
    </source>
</evidence>
<dbReference type="CDD" id="cd17913">
    <property type="entry name" value="DEXQc_Suv3"/>
    <property type="match status" value="1"/>
</dbReference>
<keyword evidence="2" id="KW-0547">Nucleotide-binding</keyword>
<keyword evidence="6" id="KW-0809">Transit peptide</keyword>
<dbReference type="Gene3D" id="1.20.272.40">
    <property type="match status" value="1"/>
</dbReference>
<comment type="catalytic activity">
    <reaction evidence="7">
        <text>ATP + H2O = ADP + phosphate + H(+)</text>
        <dbReference type="Rhea" id="RHEA:13065"/>
        <dbReference type="ChEBI" id="CHEBI:15377"/>
        <dbReference type="ChEBI" id="CHEBI:15378"/>
        <dbReference type="ChEBI" id="CHEBI:30616"/>
        <dbReference type="ChEBI" id="CHEBI:43474"/>
        <dbReference type="ChEBI" id="CHEBI:456216"/>
        <dbReference type="EC" id="3.6.4.13"/>
    </reaction>
</comment>
<dbReference type="InterPro" id="IPR050699">
    <property type="entry name" value="RNA-DNA_Helicase"/>
</dbReference>
<dbReference type="Pfam" id="PF22527">
    <property type="entry name" value="DEXQc_Suv3"/>
    <property type="match status" value="1"/>
</dbReference>
<evidence type="ECO:0000256" key="6">
    <source>
        <dbReference type="ARBA" id="ARBA00022946"/>
    </source>
</evidence>
<feature type="region of interest" description="Disordered" evidence="8">
    <location>
        <begin position="750"/>
        <end position="788"/>
    </location>
</feature>
<evidence type="ECO:0000256" key="5">
    <source>
        <dbReference type="ARBA" id="ARBA00022840"/>
    </source>
</evidence>
<dbReference type="EMBL" id="LO017727">
    <property type="protein sequence ID" value="CRH04672.1"/>
    <property type="molecule type" value="Genomic_DNA"/>
</dbReference>
<keyword evidence="4" id="KW-0347">Helicase</keyword>